<organism evidence="1 2">
    <name type="scientific">Kribbella hippodromi</name>
    <dbReference type="NCBI Taxonomy" id="434347"/>
    <lineage>
        <taxon>Bacteria</taxon>
        <taxon>Bacillati</taxon>
        <taxon>Actinomycetota</taxon>
        <taxon>Actinomycetes</taxon>
        <taxon>Propionibacteriales</taxon>
        <taxon>Kribbellaceae</taxon>
        <taxon>Kribbella</taxon>
    </lineage>
</organism>
<keyword evidence="2" id="KW-1185">Reference proteome</keyword>
<name>A0ABN2EEI5_9ACTN</name>
<protein>
    <submittedName>
        <fullName evidence="1">Uncharacterized protein</fullName>
    </submittedName>
</protein>
<dbReference type="EMBL" id="BAAAPH010000033">
    <property type="protein sequence ID" value="GAA1603947.1"/>
    <property type="molecule type" value="Genomic_DNA"/>
</dbReference>
<dbReference type="Proteomes" id="UP001501705">
    <property type="component" value="Unassembled WGS sequence"/>
</dbReference>
<evidence type="ECO:0000313" key="1">
    <source>
        <dbReference type="EMBL" id="GAA1603947.1"/>
    </source>
</evidence>
<evidence type="ECO:0000313" key="2">
    <source>
        <dbReference type="Proteomes" id="UP001501705"/>
    </source>
</evidence>
<gene>
    <name evidence="1" type="ORF">GCM10009804_70430</name>
</gene>
<reference evidence="1 2" key="1">
    <citation type="journal article" date="2019" name="Int. J. Syst. Evol. Microbiol.">
        <title>The Global Catalogue of Microorganisms (GCM) 10K type strain sequencing project: providing services to taxonomists for standard genome sequencing and annotation.</title>
        <authorList>
            <consortium name="The Broad Institute Genomics Platform"/>
            <consortium name="The Broad Institute Genome Sequencing Center for Infectious Disease"/>
            <person name="Wu L."/>
            <person name="Ma J."/>
        </authorList>
    </citation>
    <scope>NUCLEOTIDE SEQUENCE [LARGE SCALE GENOMIC DNA]</scope>
    <source>
        <strain evidence="1 2">JCM 15572</strain>
    </source>
</reference>
<accession>A0ABN2EEI5</accession>
<comment type="caution">
    <text evidence="1">The sequence shown here is derived from an EMBL/GenBank/DDBJ whole genome shotgun (WGS) entry which is preliminary data.</text>
</comment>
<sequence>MSEAREPASGRLGVAEYAETAGSNRANFRAVGWARVREVRGAVAWELWVGPGVPEVWDAVAWTPARGAGTVGWARVREVRAPSCGPGVRRGALSRGTRG</sequence>
<proteinExistence type="predicted"/>